<sequence>MNNSARNAGLATSRTPNQSKRNLSSSSLSPSQTDKKSKVFITPNHFAALATNDPDDQEAAATSASNSLDATPANQPHTVQVRKMVIPPIVIKNITNFSAFKNALTNITSPEGFTCRATSTYLMVIPSSRITLYRAEGKISSNSYKIWYTYSVGYR</sequence>
<accession>A0AAV0WLT6</accession>
<evidence type="ECO:0000313" key="3">
    <source>
        <dbReference type="Proteomes" id="UP001160148"/>
    </source>
</evidence>
<gene>
    <name evidence="2" type="ORF">MEUPH1_LOCUS12419</name>
</gene>
<keyword evidence="3" id="KW-1185">Reference proteome</keyword>
<feature type="region of interest" description="Disordered" evidence="1">
    <location>
        <begin position="50"/>
        <end position="75"/>
    </location>
</feature>
<evidence type="ECO:0000313" key="2">
    <source>
        <dbReference type="EMBL" id="CAI6356713.1"/>
    </source>
</evidence>
<organism evidence="2 3">
    <name type="scientific">Macrosiphum euphorbiae</name>
    <name type="common">potato aphid</name>
    <dbReference type="NCBI Taxonomy" id="13131"/>
    <lineage>
        <taxon>Eukaryota</taxon>
        <taxon>Metazoa</taxon>
        <taxon>Ecdysozoa</taxon>
        <taxon>Arthropoda</taxon>
        <taxon>Hexapoda</taxon>
        <taxon>Insecta</taxon>
        <taxon>Pterygota</taxon>
        <taxon>Neoptera</taxon>
        <taxon>Paraneoptera</taxon>
        <taxon>Hemiptera</taxon>
        <taxon>Sternorrhyncha</taxon>
        <taxon>Aphidomorpha</taxon>
        <taxon>Aphidoidea</taxon>
        <taxon>Aphididae</taxon>
        <taxon>Macrosiphini</taxon>
        <taxon>Macrosiphum</taxon>
    </lineage>
</organism>
<evidence type="ECO:0000256" key="1">
    <source>
        <dbReference type="SAM" id="MobiDB-lite"/>
    </source>
</evidence>
<name>A0AAV0WLT6_9HEMI</name>
<feature type="region of interest" description="Disordered" evidence="1">
    <location>
        <begin position="1"/>
        <end position="36"/>
    </location>
</feature>
<feature type="compositionally biased region" description="Polar residues" evidence="1">
    <location>
        <begin position="60"/>
        <end position="75"/>
    </location>
</feature>
<dbReference type="AlphaFoldDB" id="A0AAV0WLT6"/>
<proteinExistence type="predicted"/>
<dbReference type="Proteomes" id="UP001160148">
    <property type="component" value="Unassembled WGS sequence"/>
</dbReference>
<dbReference type="EMBL" id="CARXXK010000002">
    <property type="protein sequence ID" value="CAI6356713.1"/>
    <property type="molecule type" value="Genomic_DNA"/>
</dbReference>
<protein>
    <submittedName>
        <fullName evidence="2">Uncharacterized protein</fullName>
    </submittedName>
</protein>
<reference evidence="2 3" key="1">
    <citation type="submission" date="2023-01" db="EMBL/GenBank/DDBJ databases">
        <authorList>
            <person name="Whitehead M."/>
        </authorList>
    </citation>
    <scope>NUCLEOTIDE SEQUENCE [LARGE SCALE GENOMIC DNA]</scope>
</reference>
<feature type="compositionally biased region" description="Polar residues" evidence="1">
    <location>
        <begin position="1"/>
        <end position="15"/>
    </location>
</feature>
<comment type="caution">
    <text evidence="2">The sequence shown here is derived from an EMBL/GenBank/DDBJ whole genome shotgun (WGS) entry which is preliminary data.</text>
</comment>
<feature type="compositionally biased region" description="Low complexity" evidence="1">
    <location>
        <begin position="16"/>
        <end position="32"/>
    </location>
</feature>